<feature type="compositionally biased region" description="Basic and acidic residues" evidence="3">
    <location>
        <begin position="273"/>
        <end position="284"/>
    </location>
</feature>
<keyword evidence="6" id="KW-1185">Reference proteome</keyword>
<keyword evidence="1" id="KW-0547">Nucleotide-binding</keyword>
<dbReference type="SUPFAM" id="SSF52047">
    <property type="entry name" value="RNI-like"/>
    <property type="match status" value="1"/>
</dbReference>
<dbReference type="Gene3D" id="1.10.10.10">
    <property type="entry name" value="Winged helix-like DNA-binding domain superfamily/Winged helix DNA-binding domain"/>
    <property type="match status" value="1"/>
</dbReference>
<evidence type="ECO:0000256" key="3">
    <source>
        <dbReference type="SAM" id="MobiDB-lite"/>
    </source>
</evidence>
<keyword evidence="2" id="KW-0067">ATP-binding</keyword>
<sequence length="284" mass="33228">MRRASRHAAEEFEEEVHLIVMDDIWSSERGMIWASWIKMKVGTFSKVQHLQMKNFRLNSRLLGSKFYNHLTSDLKACLLYFVIFPQGRKVSVKRLVRLWLAEGFLKLEKDLEGVAEKCLQDLIDRCLVLVSDKSLDETRIRYCELPNLEVLKLMYDACYGKEWNSIAGGFTGLKLLLIDESNLKFWKATNDNFPVLERLVIRDCYKLEEIPIEFADINTLQLIELEGCKPALKASTEEIQQVQRRLRAAEPVHVRFLQPYSDDDDDDDDDEECGFKRRYDFSKS</sequence>
<dbReference type="InterPro" id="IPR036388">
    <property type="entry name" value="WH-like_DNA-bd_sf"/>
</dbReference>
<dbReference type="Pfam" id="PF23559">
    <property type="entry name" value="WHD_DRP"/>
    <property type="match status" value="1"/>
</dbReference>
<proteinExistence type="predicted"/>
<evidence type="ECO:0000256" key="2">
    <source>
        <dbReference type="ARBA" id="ARBA00022840"/>
    </source>
</evidence>
<reference evidence="5 6" key="1">
    <citation type="journal article" date="2021" name="BMC Genomics">
        <title>Datura genome reveals duplications of psychoactive alkaloid biosynthetic genes and high mutation rate following tissue culture.</title>
        <authorList>
            <person name="Rajewski A."/>
            <person name="Carter-House D."/>
            <person name="Stajich J."/>
            <person name="Litt A."/>
        </authorList>
    </citation>
    <scope>NUCLEOTIDE SEQUENCE [LARGE SCALE GENOMIC DNA]</scope>
    <source>
        <strain evidence="5">AR-01</strain>
    </source>
</reference>
<dbReference type="Proteomes" id="UP000823775">
    <property type="component" value="Unassembled WGS sequence"/>
</dbReference>
<evidence type="ECO:0000259" key="4">
    <source>
        <dbReference type="Pfam" id="PF23559"/>
    </source>
</evidence>
<name>A0ABS8TA97_DATST</name>
<accession>A0ABS8TA97</accession>
<feature type="region of interest" description="Disordered" evidence="3">
    <location>
        <begin position="258"/>
        <end position="284"/>
    </location>
</feature>
<dbReference type="EMBL" id="JACEIK010001322">
    <property type="protein sequence ID" value="MCD7468337.1"/>
    <property type="molecule type" value="Genomic_DNA"/>
</dbReference>
<evidence type="ECO:0000313" key="6">
    <source>
        <dbReference type="Proteomes" id="UP000823775"/>
    </source>
</evidence>
<dbReference type="PANTHER" id="PTHR15140">
    <property type="entry name" value="TUBULIN-SPECIFIC CHAPERONE E"/>
    <property type="match status" value="1"/>
</dbReference>
<feature type="compositionally biased region" description="Acidic residues" evidence="3">
    <location>
        <begin position="261"/>
        <end position="272"/>
    </location>
</feature>
<organism evidence="5 6">
    <name type="scientific">Datura stramonium</name>
    <name type="common">Jimsonweed</name>
    <name type="synonym">Common thornapple</name>
    <dbReference type="NCBI Taxonomy" id="4076"/>
    <lineage>
        <taxon>Eukaryota</taxon>
        <taxon>Viridiplantae</taxon>
        <taxon>Streptophyta</taxon>
        <taxon>Embryophyta</taxon>
        <taxon>Tracheophyta</taxon>
        <taxon>Spermatophyta</taxon>
        <taxon>Magnoliopsida</taxon>
        <taxon>eudicotyledons</taxon>
        <taxon>Gunneridae</taxon>
        <taxon>Pentapetalae</taxon>
        <taxon>asterids</taxon>
        <taxon>lamiids</taxon>
        <taxon>Solanales</taxon>
        <taxon>Solanaceae</taxon>
        <taxon>Solanoideae</taxon>
        <taxon>Datureae</taxon>
        <taxon>Datura</taxon>
    </lineage>
</organism>
<dbReference type="PANTHER" id="PTHR15140:SF33">
    <property type="entry name" value="LATE BLIGHT RESISTANCE PROTEIN HOMOLOG R1A-3 ISOFORM X1"/>
    <property type="match status" value="1"/>
</dbReference>
<feature type="domain" description="Disease resistance protein winged helix" evidence="4">
    <location>
        <begin position="83"/>
        <end position="144"/>
    </location>
</feature>
<evidence type="ECO:0000313" key="5">
    <source>
        <dbReference type="EMBL" id="MCD7468337.1"/>
    </source>
</evidence>
<gene>
    <name evidence="5" type="primary">METTL5_1</name>
    <name evidence="5" type="ORF">HAX54_006414</name>
</gene>
<protein>
    <submittedName>
        <fullName evidence="5">Methyltransferase-like protein 5</fullName>
    </submittedName>
</protein>
<comment type="caution">
    <text evidence="5">The sequence shown here is derived from an EMBL/GenBank/DDBJ whole genome shotgun (WGS) entry which is preliminary data.</text>
</comment>
<evidence type="ECO:0000256" key="1">
    <source>
        <dbReference type="ARBA" id="ARBA00022741"/>
    </source>
</evidence>
<dbReference type="InterPro" id="IPR058922">
    <property type="entry name" value="WHD_DRP"/>
</dbReference>